<dbReference type="Gene3D" id="3.40.50.410">
    <property type="entry name" value="von Willebrand factor, type A domain"/>
    <property type="match status" value="1"/>
</dbReference>
<evidence type="ECO:0000259" key="1">
    <source>
        <dbReference type="PROSITE" id="PS50234"/>
    </source>
</evidence>
<dbReference type="SMART" id="SM00327">
    <property type="entry name" value="VWA"/>
    <property type="match status" value="1"/>
</dbReference>
<organism evidence="3 4">
    <name type="scientific">Shewanella youngdeokensis</name>
    <dbReference type="NCBI Taxonomy" id="2999068"/>
    <lineage>
        <taxon>Bacteria</taxon>
        <taxon>Pseudomonadati</taxon>
        <taxon>Pseudomonadota</taxon>
        <taxon>Gammaproteobacteria</taxon>
        <taxon>Alteromonadales</taxon>
        <taxon>Shewanellaceae</taxon>
        <taxon>Shewanella</taxon>
    </lineage>
</organism>
<feature type="domain" description="VWFA" evidence="1">
    <location>
        <begin position="264"/>
        <end position="433"/>
    </location>
</feature>
<evidence type="ECO:0000259" key="2">
    <source>
        <dbReference type="PROSITE" id="PS51468"/>
    </source>
</evidence>
<dbReference type="EMBL" id="CP136522">
    <property type="protein sequence ID" value="WOT05017.1"/>
    <property type="molecule type" value="Genomic_DNA"/>
</dbReference>
<dbReference type="PROSITE" id="PS51468">
    <property type="entry name" value="VIT"/>
    <property type="match status" value="1"/>
</dbReference>
<feature type="domain" description="VIT" evidence="2">
    <location>
        <begin position="1"/>
        <end position="129"/>
    </location>
</feature>
<keyword evidence="4" id="KW-1185">Reference proteome</keyword>
<proteinExistence type="predicted"/>
<protein>
    <submittedName>
        <fullName evidence="3">VIT domain-containing protein</fullName>
    </submittedName>
</protein>
<dbReference type="PANTHER" id="PTHR45737:SF6">
    <property type="entry name" value="VON WILLEBRAND FACTOR A DOMAIN-CONTAINING PROTEIN 5A"/>
    <property type="match status" value="1"/>
</dbReference>
<dbReference type="PANTHER" id="PTHR45737">
    <property type="entry name" value="VON WILLEBRAND FACTOR A DOMAIN-CONTAINING PROTEIN 5A"/>
    <property type="match status" value="1"/>
</dbReference>
<dbReference type="Proteomes" id="UP001529491">
    <property type="component" value="Chromosome"/>
</dbReference>
<accession>A0ABZ0JXJ3</accession>
<dbReference type="SUPFAM" id="SSF53300">
    <property type="entry name" value="vWA-like"/>
    <property type="match status" value="1"/>
</dbReference>
<dbReference type="PROSITE" id="PS50234">
    <property type="entry name" value="VWFA"/>
    <property type="match status" value="1"/>
</dbReference>
<dbReference type="Pfam" id="PF13768">
    <property type="entry name" value="VWA_3"/>
    <property type="match status" value="1"/>
</dbReference>
<dbReference type="InterPro" id="IPR002035">
    <property type="entry name" value="VWF_A"/>
</dbReference>
<dbReference type="InterPro" id="IPR036465">
    <property type="entry name" value="vWFA_dom_sf"/>
</dbReference>
<evidence type="ECO:0000313" key="3">
    <source>
        <dbReference type="EMBL" id="WOT05017.1"/>
    </source>
</evidence>
<evidence type="ECO:0000313" key="4">
    <source>
        <dbReference type="Proteomes" id="UP001529491"/>
    </source>
</evidence>
<reference evidence="3 4" key="1">
    <citation type="submission" date="2023-10" db="EMBL/GenBank/DDBJ databases">
        <title>Complete genome sequence of Shewanella sp. DAU334.</title>
        <authorList>
            <person name="Lee Y.-S."/>
            <person name="Jeong H.-R."/>
            <person name="Hwang E.-J."/>
            <person name="Choi Y.-L."/>
            <person name="Kim G.-D."/>
        </authorList>
    </citation>
    <scope>NUCLEOTIDE SEQUENCE [LARGE SCALE GENOMIC DNA]</scope>
    <source>
        <strain evidence="3 4">DAU334</strain>
    </source>
</reference>
<dbReference type="Pfam" id="PF08487">
    <property type="entry name" value="VIT"/>
    <property type="match status" value="1"/>
</dbReference>
<dbReference type="SMART" id="SM00609">
    <property type="entry name" value="VIT"/>
    <property type="match status" value="1"/>
</dbReference>
<gene>
    <name evidence="3" type="ORF">RGE70_17240</name>
</gene>
<name>A0ABZ0JXJ3_9GAMM</name>
<dbReference type="InterPro" id="IPR013694">
    <property type="entry name" value="VIT"/>
</dbReference>
<sequence>MNSEIGLTSLSGQQIALKAVDITAKLTGVLSEVKIQQQYHNSSDTNIETVYTFPLPIDAVLTSLEININGEQLQGIVKANSAAEEDYEQAIVSGDTAVMLSKISDGLYCINLGNLLAGESANITFCYAQLHQWQADSLRFYLPTTIAPRYGTPQQANIAEHQIPQHGLTAAYKSTFSIVIEGLLAGTRIHSPTHEIQHHINNQVMQVSFNGPQPMDRDFILELAKPNGYVGEGYWASEGENTVALTSFIPTLEAAPEPAPKPHCIKIVVDCSGSMIGDSIKQARIALIEVVNQLKSDDWFNIILFGSTHQQMFNESVLATSANIQIAHRQLHNLEANLGGTEIKSALNAAYNSYTPVTLPTDLLLITDGQVWDEDEIINNAANSNHRHFVIGVGSAVSEAFLSKLASATQGASDFVTPNEVMSTRIVQHFKRIKQTLLTDPQLCLSDKYSAPLCFDPLPPHKSPLFLGDTVNAFTQYEGYPAASADLYYEGEFNEAKNEKEMYGATITVTQKLNDNGLLARLAAHDRLTQVSESEAVQIAEKYQLVTAATSYILVKTNTQTNALDLPTLNAIPHQLPAGQSGLGTVETYKSASDLVTTCSGVPIFESEKAYGLPTTSDLLDIPPFLQKLKRYQPEETPISLASALNDDFTPDNPMGMSEFDIFDIDELGEDDAVIEILYQLEYAGYNEQKLVAAWLSIYNEFNPDEPFSRHVTRLIRLLCKELEVSAELINNVREMMTQEMAHTAN</sequence>
<dbReference type="RefSeq" id="WP_310472654.1">
    <property type="nucleotide sequence ID" value="NZ_CP136522.1"/>
</dbReference>